<name>A0A1H2S330_9FLAO</name>
<dbReference type="Pfam" id="PF08874">
    <property type="entry name" value="DUF1835"/>
    <property type="match status" value="1"/>
</dbReference>
<dbReference type="OrthoDB" id="127805at2"/>
<evidence type="ECO:0000259" key="1">
    <source>
        <dbReference type="Pfam" id="PF08874"/>
    </source>
</evidence>
<protein>
    <recommendedName>
        <fullName evidence="1">DUF1835 domain-containing protein</fullName>
    </recommendedName>
</protein>
<dbReference type="STRING" id="762486.SAMN05444411_101376"/>
<dbReference type="RefSeq" id="WP_090119143.1">
    <property type="nucleotide sequence ID" value="NZ_FNNJ01000001.1"/>
</dbReference>
<gene>
    <name evidence="2" type="ORF">SAMN05444411_101376</name>
</gene>
<dbReference type="InterPro" id="IPR014973">
    <property type="entry name" value="DUF1835"/>
</dbReference>
<sequence length="275" mass="32451">MSKIIHVLNGDSSVQLFKDSGLEGDIVVWRELLCEGPLHTKIASDEFWTKRYAYFEKELKVSRIEYFDKTIKEVLKLEDLSCYNEIVLWFEYDLFCQVNLLAVCSLLLKEFRKTVKFSLVCVGWVKGESELQTLSDFSSEEFVELYKNKLNLSKTNLVFADESWKLYVENDKEKLQSFKFKNGKFQYLQLAIDQHLKRFSSENGLNEIENKILQIITDNSFSEKEIVRELLIWQHTETVYGFGDLQYVNYLKNMNQYVNITDNTYYLNDLGKSKL</sequence>
<accession>A0A1H2S330</accession>
<feature type="domain" description="DUF1835" evidence="1">
    <location>
        <begin position="5"/>
        <end position="107"/>
    </location>
</feature>
<dbReference type="Proteomes" id="UP000199595">
    <property type="component" value="Unassembled WGS sequence"/>
</dbReference>
<dbReference type="AlphaFoldDB" id="A0A1H2S330"/>
<reference evidence="2 3" key="1">
    <citation type="submission" date="2016-10" db="EMBL/GenBank/DDBJ databases">
        <authorList>
            <person name="de Groot N.N."/>
        </authorList>
    </citation>
    <scope>NUCLEOTIDE SEQUENCE [LARGE SCALE GENOMIC DNA]</scope>
    <source>
        <strain evidence="2 3">DSM 24956</strain>
    </source>
</reference>
<dbReference type="EMBL" id="FNNJ01000001">
    <property type="protein sequence ID" value="SDW26011.1"/>
    <property type="molecule type" value="Genomic_DNA"/>
</dbReference>
<organism evidence="2 3">
    <name type="scientific">Lutibacter oricola</name>
    <dbReference type="NCBI Taxonomy" id="762486"/>
    <lineage>
        <taxon>Bacteria</taxon>
        <taxon>Pseudomonadati</taxon>
        <taxon>Bacteroidota</taxon>
        <taxon>Flavobacteriia</taxon>
        <taxon>Flavobacteriales</taxon>
        <taxon>Flavobacteriaceae</taxon>
        <taxon>Lutibacter</taxon>
    </lineage>
</organism>
<evidence type="ECO:0000313" key="3">
    <source>
        <dbReference type="Proteomes" id="UP000199595"/>
    </source>
</evidence>
<proteinExistence type="predicted"/>
<evidence type="ECO:0000313" key="2">
    <source>
        <dbReference type="EMBL" id="SDW26011.1"/>
    </source>
</evidence>
<keyword evidence="3" id="KW-1185">Reference proteome</keyword>